<accession>A0AB36EIT6</accession>
<comment type="caution">
    <text evidence="1">The sequence shown here is derived from an EMBL/GenBank/DDBJ whole genome shotgun (WGS) entry which is preliminary data.</text>
</comment>
<dbReference type="Proteomes" id="UP000093451">
    <property type="component" value="Unassembled WGS sequence"/>
</dbReference>
<evidence type="ECO:0000313" key="1">
    <source>
        <dbReference type="EMBL" id="OCJ33438.1"/>
    </source>
</evidence>
<reference evidence="1 2" key="1">
    <citation type="journal article" date="2016" name="PeerJ">
        <title>Gall-ID: tools for genotyping gall-causing phytopathogenic bacteria.</title>
        <authorList>
            <person name="Davis E.W.II."/>
            <person name="Weisberg A.J."/>
            <person name="Tabima J.F."/>
            <person name="Grunwald N.J."/>
            <person name="Chang J.H."/>
        </authorList>
    </citation>
    <scope>NUCLEOTIDE SEQUENCE [LARGE SCALE GENOMIC DNA]</scope>
    <source>
        <strain evidence="1 2">N2/73</strain>
    </source>
</reference>
<protein>
    <submittedName>
        <fullName evidence="1">Uncharacterized protein</fullName>
    </submittedName>
</protein>
<evidence type="ECO:0000313" key="2">
    <source>
        <dbReference type="Proteomes" id="UP000093451"/>
    </source>
</evidence>
<dbReference type="RefSeq" id="WP_065688806.1">
    <property type="nucleotide sequence ID" value="NZ_LXKT01000027.1"/>
</dbReference>
<gene>
    <name evidence="1" type="ORF">A6U91_18570</name>
</gene>
<proteinExistence type="predicted"/>
<organism evidence="1 2">
    <name type="scientific">Agrobacterium tumefaciens</name>
    <dbReference type="NCBI Taxonomy" id="358"/>
    <lineage>
        <taxon>Bacteria</taxon>
        <taxon>Pseudomonadati</taxon>
        <taxon>Pseudomonadota</taxon>
        <taxon>Alphaproteobacteria</taxon>
        <taxon>Hyphomicrobiales</taxon>
        <taxon>Rhizobiaceae</taxon>
        <taxon>Rhizobium/Agrobacterium group</taxon>
        <taxon>Agrobacterium</taxon>
        <taxon>Agrobacterium tumefaciens complex</taxon>
    </lineage>
</organism>
<name>A0AB36EIT6_AGRTU</name>
<dbReference type="AlphaFoldDB" id="A0AB36EIT6"/>
<sequence length="85" mass="9716">MIKIKDPNHDHEDHIWVIDIDFGVISLTTHHTAEIEIGDYAYPKTATGLVTLYHPSELSDTDLMEAYMGISERYGICTVRDVIPW</sequence>
<dbReference type="EMBL" id="LXKT01000027">
    <property type="protein sequence ID" value="OCJ33438.1"/>
    <property type="molecule type" value="Genomic_DNA"/>
</dbReference>